<evidence type="ECO:0008006" key="3">
    <source>
        <dbReference type="Google" id="ProtNLM"/>
    </source>
</evidence>
<reference evidence="1 2" key="1">
    <citation type="submission" date="2016-10" db="EMBL/GenBank/DDBJ databases">
        <title>Comparative genomics uncovers the prolific and rare metabolic potential of the cyanobacterial genus Moorea.</title>
        <authorList>
            <person name="Leao T."/>
            <person name="Castelao G."/>
            <person name="Korobeynikov A."/>
            <person name="Monroe E.A."/>
            <person name="Podell S."/>
            <person name="Glukhov E."/>
            <person name="Allen E."/>
            <person name="Gerwick W.H."/>
            <person name="Gerwick L."/>
        </authorList>
    </citation>
    <scope>NUCLEOTIDE SEQUENCE [LARGE SCALE GENOMIC DNA]</scope>
    <source>
        <strain evidence="1 2">PNG5-198</strain>
    </source>
</reference>
<dbReference type="RefSeq" id="WP_075904646.1">
    <property type="nucleotide sequence ID" value="NZ_MKZS01000001.1"/>
</dbReference>
<dbReference type="EMBL" id="MKZS01000001">
    <property type="protein sequence ID" value="OLT62533.1"/>
    <property type="molecule type" value="Genomic_DNA"/>
</dbReference>
<organism evidence="1 2">
    <name type="scientific">Moorena bouillonii PNG</name>
    <dbReference type="NCBI Taxonomy" id="568701"/>
    <lineage>
        <taxon>Bacteria</taxon>
        <taxon>Bacillati</taxon>
        <taxon>Cyanobacteriota</taxon>
        <taxon>Cyanophyceae</taxon>
        <taxon>Coleofasciculales</taxon>
        <taxon>Coleofasciculaceae</taxon>
        <taxon>Moorena</taxon>
    </lineage>
</organism>
<dbReference type="Proteomes" id="UP000186657">
    <property type="component" value="Unassembled WGS sequence"/>
</dbReference>
<dbReference type="InterPro" id="IPR016084">
    <property type="entry name" value="Haem_Oase-like_multi-hlx"/>
</dbReference>
<keyword evidence="2" id="KW-1185">Reference proteome</keyword>
<sequence length="154" mass="17819">MVTFHSVSQKESLVSLSFPENNSTTPDRNYQSLEAVINFYEQKDIRNDYFQWLHLRPIDLSSIWLLLHNLQGITADFVRWLASAVSRIDDNVIRCLLVKQLYDELGNGNPEQCHTLLYNRFYHAFHPWQPESIATGKMDALNISSPGIKLRQPG</sequence>
<proteinExistence type="predicted"/>
<dbReference type="Gene3D" id="1.20.910.10">
    <property type="entry name" value="Heme oxygenase-like"/>
    <property type="match status" value="1"/>
</dbReference>
<dbReference type="AlphaFoldDB" id="A0A1U7N9B2"/>
<dbReference type="Pfam" id="PF14518">
    <property type="entry name" value="Haem_oxygenas_2"/>
    <property type="match status" value="1"/>
</dbReference>
<comment type="caution">
    <text evidence="1">The sequence shown here is derived from an EMBL/GenBank/DDBJ whole genome shotgun (WGS) entry which is preliminary data.</text>
</comment>
<gene>
    <name evidence="1" type="ORF">BJP37_29405</name>
</gene>
<protein>
    <recommendedName>
        <fullName evidence="3">Iron-containing redox enzyme family protein</fullName>
    </recommendedName>
</protein>
<accession>A0A1U7N9B2</accession>
<evidence type="ECO:0000313" key="2">
    <source>
        <dbReference type="Proteomes" id="UP000186657"/>
    </source>
</evidence>
<evidence type="ECO:0000313" key="1">
    <source>
        <dbReference type="EMBL" id="OLT62533.1"/>
    </source>
</evidence>
<name>A0A1U7N9B2_9CYAN</name>